<protein>
    <submittedName>
        <fullName evidence="1">Uncharacterized protein</fullName>
    </submittedName>
</protein>
<organism evidence="1 2">
    <name type="scientific">Candidatus Williamhamiltonella defendens</name>
    <dbReference type="NCBI Taxonomy" id="138072"/>
    <lineage>
        <taxon>Bacteria</taxon>
        <taxon>Pseudomonadati</taxon>
        <taxon>Pseudomonadota</taxon>
        <taxon>Gammaproteobacteria</taxon>
        <taxon>Enterobacterales</taxon>
        <taxon>Enterobacteriaceae</taxon>
        <taxon>aphid secondary symbionts</taxon>
        <taxon>Candidatus Williamhamiltonella</taxon>
    </lineage>
</organism>
<dbReference type="EMBL" id="CP017606">
    <property type="protein sequence ID" value="ATW29373.1"/>
    <property type="molecule type" value="Genomic_DNA"/>
</dbReference>
<evidence type="ECO:0000313" key="2">
    <source>
        <dbReference type="Proteomes" id="UP000230008"/>
    </source>
</evidence>
<name>A0A2D3T122_9ENTR</name>
<dbReference type="RefSeq" id="WP_100103020.1">
    <property type="nucleotide sequence ID" value="NZ_CAWNMT010000001.1"/>
</dbReference>
<proteinExistence type="predicted"/>
<reference evidence="2" key="2">
    <citation type="submission" date="2017-11" db="EMBL/GenBank/DDBJ databases">
        <title>PacBio sequencing of new strain of the secondary endosymbiont Candidatus Hamiltonella defensa.</title>
        <authorList>
            <person name="Strand M.R."/>
            <person name="Oliver K."/>
        </authorList>
    </citation>
    <scope>NUCLEOTIDE SEQUENCE [LARGE SCALE GENOMIC DNA]</scope>
    <source>
        <strain evidence="2">A2C</strain>
    </source>
</reference>
<sequence length="80" mass="8877">MTHISKASHYPMTHLNKDEILVPGNASGEYALIKFNQNGKVVESSSQKIFQLQFREASNDSVKIVSIQSKNSADKNPLSE</sequence>
<evidence type="ECO:0000313" key="1">
    <source>
        <dbReference type="EMBL" id="ATW29373.1"/>
    </source>
</evidence>
<dbReference type="Proteomes" id="UP000230008">
    <property type="component" value="Chromosome"/>
</dbReference>
<gene>
    <name evidence="1" type="ORF">BJP41_02355</name>
</gene>
<reference evidence="2" key="1">
    <citation type="submission" date="2016-10" db="EMBL/GenBank/DDBJ databases">
        <authorList>
            <person name="Chevignon G."/>
        </authorList>
    </citation>
    <scope>NUCLEOTIDE SEQUENCE [LARGE SCALE GENOMIC DNA]</scope>
    <source>
        <strain evidence="2">A2C</strain>
    </source>
</reference>
<accession>A0A2D3T122</accession>
<dbReference type="AlphaFoldDB" id="A0A2D3T122"/>